<dbReference type="Gramene" id="OB09G21310.1">
    <property type="protein sequence ID" value="OB09G21310.1"/>
    <property type="gene ID" value="OB09G21310"/>
</dbReference>
<evidence type="ECO:0000313" key="2">
    <source>
        <dbReference type="Proteomes" id="UP000006038"/>
    </source>
</evidence>
<proteinExistence type="predicted"/>
<dbReference type="HOGENOM" id="CLU_172107_0_0_1"/>
<organism evidence="1">
    <name type="scientific">Oryza brachyantha</name>
    <name type="common">malo sina</name>
    <dbReference type="NCBI Taxonomy" id="4533"/>
    <lineage>
        <taxon>Eukaryota</taxon>
        <taxon>Viridiplantae</taxon>
        <taxon>Streptophyta</taxon>
        <taxon>Embryophyta</taxon>
        <taxon>Tracheophyta</taxon>
        <taxon>Spermatophyta</taxon>
        <taxon>Magnoliopsida</taxon>
        <taxon>Liliopsida</taxon>
        <taxon>Poales</taxon>
        <taxon>Poaceae</taxon>
        <taxon>BOP clade</taxon>
        <taxon>Oryzoideae</taxon>
        <taxon>Oryzeae</taxon>
        <taxon>Oryzinae</taxon>
        <taxon>Oryza</taxon>
    </lineage>
</organism>
<protein>
    <submittedName>
        <fullName evidence="1">Uncharacterized protein</fullName>
    </submittedName>
</protein>
<dbReference type="Proteomes" id="UP000006038">
    <property type="component" value="Chromosome 9"/>
</dbReference>
<reference evidence="1" key="2">
    <citation type="submission" date="2013-04" db="UniProtKB">
        <authorList>
            <consortium name="EnsemblPlants"/>
        </authorList>
    </citation>
    <scope>IDENTIFICATION</scope>
</reference>
<reference evidence="1" key="1">
    <citation type="journal article" date="2013" name="Nat. Commun.">
        <title>Whole-genome sequencing of Oryza brachyantha reveals mechanisms underlying Oryza genome evolution.</title>
        <authorList>
            <person name="Chen J."/>
            <person name="Huang Q."/>
            <person name="Gao D."/>
            <person name="Wang J."/>
            <person name="Lang Y."/>
            <person name="Liu T."/>
            <person name="Li B."/>
            <person name="Bai Z."/>
            <person name="Luis Goicoechea J."/>
            <person name="Liang C."/>
            <person name="Chen C."/>
            <person name="Zhang W."/>
            <person name="Sun S."/>
            <person name="Liao Y."/>
            <person name="Zhang X."/>
            <person name="Yang L."/>
            <person name="Song C."/>
            <person name="Wang M."/>
            <person name="Shi J."/>
            <person name="Liu G."/>
            <person name="Liu J."/>
            <person name="Zhou H."/>
            <person name="Zhou W."/>
            <person name="Yu Q."/>
            <person name="An N."/>
            <person name="Chen Y."/>
            <person name="Cai Q."/>
            <person name="Wang B."/>
            <person name="Liu B."/>
            <person name="Min J."/>
            <person name="Huang Y."/>
            <person name="Wu H."/>
            <person name="Li Z."/>
            <person name="Zhang Y."/>
            <person name="Yin Y."/>
            <person name="Song W."/>
            <person name="Jiang J."/>
            <person name="Jackson S.A."/>
            <person name="Wing R.A."/>
            <person name="Wang J."/>
            <person name="Chen M."/>
        </authorList>
    </citation>
    <scope>NUCLEOTIDE SEQUENCE [LARGE SCALE GENOMIC DNA]</scope>
    <source>
        <strain evidence="1">cv. IRGC 101232</strain>
    </source>
</reference>
<dbReference type="EnsemblPlants" id="OB09G21310.1">
    <property type="protein sequence ID" value="OB09G21310.1"/>
    <property type="gene ID" value="OB09G21310"/>
</dbReference>
<accession>J3MYQ2</accession>
<sequence>MVKDKTVRELKYVERLILFHVKAQMLYWEQQMAVTGGDALEQRSATVVAGVACRDTLAGAEVMAAAWSSGHRQWWRCLGAPVNGGDDTLSNGLQWPWRRNGQCRQVWSCGWQ</sequence>
<dbReference type="AlphaFoldDB" id="J3MYQ2"/>
<keyword evidence="2" id="KW-1185">Reference proteome</keyword>
<name>J3MYQ2_ORYBR</name>
<evidence type="ECO:0000313" key="1">
    <source>
        <dbReference type="EnsemblPlants" id="OB09G21310.1"/>
    </source>
</evidence>